<evidence type="ECO:0000259" key="1">
    <source>
        <dbReference type="Pfam" id="PF07734"/>
    </source>
</evidence>
<evidence type="ECO:0000313" key="2">
    <source>
        <dbReference type="EMBL" id="TMW93845.1"/>
    </source>
</evidence>
<dbReference type="PANTHER" id="PTHR31672:SF13">
    <property type="entry name" value="F-BOX PROTEIN CPR30-LIKE"/>
    <property type="match status" value="1"/>
</dbReference>
<dbReference type="Pfam" id="PF07734">
    <property type="entry name" value="FBA_1"/>
    <property type="match status" value="1"/>
</dbReference>
<dbReference type="InterPro" id="IPR017451">
    <property type="entry name" value="F-box-assoc_interact_dom"/>
</dbReference>
<dbReference type="PANTHER" id="PTHR31672">
    <property type="entry name" value="BNACNNG10540D PROTEIN"/>
    <property type="match status" value="1"/>
</dbReference>
<dbReference type="InterPro" id="IPR006527">
    <property type="entry name" value="F-box-assoc_dom_typ1"/>
</dbReference>
<reference evidence="2" key="1">
    <citation type="submission" date="2019-05" db="EMBL/GenBank/DDBJ databases">
        <title>The de novo reference genome and transcriptome assemblies of the wild tomato species Solanum chilense.</title>
        <authorList>
            <person name="Stam R."/>
            <person name="Nosenko T."/>
            <person name="Hoerger A.C."/>
            <person name="Stephan W."/>
            <person name="Seidel M.A."/>
            <person name="Kuhn J.M.M."/>
            <person name="Haberer G."/>
            <person name="Tellier A."/>
        </authorList>
    </citation>
    <scope>NUCLEOTIDE SEQUENCE</scope>
    <source>
        <tissue evidence="2">Mature leaves</tissue>
    </source>
</reference>
<gene>
    <name evidence="2" type="ORF">EJD97_011086</name>
</gene>
<protein>
    <recommendedName>
        <fullName evidence="1">F-box associated beta-propeller type 1 domain-containing protein</fullName>
    </recommendedName>
</protein>
<dbReference type="EMBL" id="RXGB01002809">
    <property type="protein sequence ID" value="TMW93845.1"/>
    <property type="molecule type" value="Genomic_DNA"/>
</dbReference>
<organism evidence="2">
    <name type="scientific">Solanum chilense</name>
    <name type="common">Tomato</name>
    <name type="synonym">Lycopersicon chilense</name>
    <dbReference type="NCBI Taxonomy" id="4083"/>
    <lineage>
        <taxon>Eukaryota</taxon>
        <taxon>Viridiplantae</taxon>
        <taxon>Streptophyta</taxon>
        <taxon>Embryophyta</taxon>
        <taxon>Tracheophyta</taxon>
        <taxon>Spermatophyta</taxon>
        <taxon>Magnoliopsida</taxon>
        <taxon>eudicotyledons</taxon>
        <taxon>Gunneridae</taxon>
        <taxon>Pentapetalae</taxon>
        <taxon>asterids</taxon>
        <taxon>lamiids</taxon>
        <taxon>Solanales</taxon>
        <taxon>Solanaceae</taxon>
        <taxon>Solanoideae</taxon>
        <taxon>Solaneae</taxon>
        <taxon>Solanum</taxon>
        <taxon>Solanum subgen. Lycopersicon</taxon>
    </lineage>
</organism>
<name>A0A6N2BGJ1_SOLCI</name>
<dbReference type="NCBIfam" id="TIGR01640">
    <property type="entry name" value="F_box_assoc_1"/>
    <property type="match status" value="1"/>
</dbReference>
<comment type="caution">
    <text evidence="2">The sequence shown here is derived from an EMBL/GenBank/DDBJ whole genome shotgun (WGS) entry which is preliminary data.</text>
</comment>
<dbReference type="InterPro" id="IPR050796">
    <property type="entry name" value="SCF_F-box_component"/>
</dbReference>
<sequence length="392" mass="44949">MVDGIMKKVPKDVIVSIILKFPVKSLVRFKCISQNCKAIIQSSTFINQHQNRTTTATDELILFKRSIKQDINQYKTILSFLSSDDCNQFNPIFPDLDVTYLHSNYCSDYNQLMGPCHGLTALMNFSSTILVNRSTKNYRLLPPSPFNCPRGFHRSIESVGFGFDSIAKDYKIVIILYVYFEGPSGYPEEITKKVEVYELEIDCWRELDHVNQQLPSLFWLPCSQIYFRGSCHWIAISEVDPLVILSFDMSKEIFQTMKMPHTCYFIGGPRYSLVILNDFLTLICYSYQQPAIDQLNDLIDIWIMNDYCVCESWSKEYTVAGLPIESPLSILNGYLLLFQSKSGSLMSYNLNSNEVNELNLHGCPGTLRVIVYKESLISIPRGSEVSTQVEKF</sequence>
<proteinExistence type="predicted"/>
<feature type="domain" description="F-box associated beta-propeller type 1" evidence="1">
    <location>
        <begin position="113"/>
        <end position="379"/>
    </location>
</feature>
<dbReference type="AlphaFoldDB" id="A0A6N2BGJ1"/>
<accession>A0A6N2BGJ1</accession>